<dbReference type="STRING" id="34506.A0A090LFT9"/>
<dbReference type="RefSeq" id="XP_024506213.1">
    <property type="nucleotide sequence ID" value="XM_024652658.1"/>
</dbReference>
<dbReference type="InterPro" id="IPR056369">
    <property type="entry name" value="CTU1-like_ATP-bd"/>
</dbReference>
<dbReference type="GO" id="GO:0006412">
    <property type="term" value="P:translation"/>
    <property type="evidence" value="ECO:0007669"/>
    <property type="project" value="EnsemblMetazoa"/>
</dbReference>
<evidence type="ECO:0000256" key="1">
    <source>
        <dbReference type="ARBA" id="ARBA00022679"/>
    </source>
</evidence>
<dbReference type="OrthoDB" id="198857at2759"/>
<protein>
    <submittedName>
        <fullName evidence="5 7">Cytoplasmic tRNA 2-thiolation protein 1</fullName>
    </submittedName>
</protein>
<reference evidence="5 6" key="1">
    <citation type="submission" date="2014-09" db="EMBL/GenBank/DDBJ databases">
        <authorList>
            <person name="Martin A.A."/>
        </authorList>
    </citation>
    <scope>NUCLEOTIDE SEQUENCE</scope>
    <source>
        <strain evidence="6">ED321</strain>
        <strain evidence="5">ED321 Heterogonic</strain>
    </source>
</reference>
<keyword evidence="2" id="KW-0067">ATP-binding</keyword>
<dbReference type="WBParaSite" id="SRAE_2000167800.1">
    <property type="protein sequence ID" value="SRAE_2000167800.1"/>
    <property type="gene ID" value="WBGene00261884"/>
</dbReference>
<dbReference type="OMA" id="MGKCERC"/>
<organism evidence="5">
    <name type="scientific">Strongyloides ratti</name>
    <name type="common">Parasitic roundworm</name>
    <dbReference type="NCBI Taxonomy" id="34506"/>
    <lineage>
        <taxon>Eukaryota</taxon>
        <taxon>Metazoa</taxon>
        <taxon>Ecdysozoa</taxon>
        <taxon>Nematoda</taxon>
        <taxon>Chromadorea</taxon>
        <taxon>Rhabditida</taxon>
        <taxon>Tylenchina</taxon>
        <taxon>Panagrolaimomorpha</taxon>
        <taxon>Strongyloidoidea</taxon>
        <taxon>Strongyloididae</taxon>
        <taxon>Strongyloides</taxon>
    </lineage>
</organism>
<keyword evidence="6" id="KW-1185">Reference proteome</keyword>
<feature type="domain" description="Cytoplasmic tRNA 2-thiolation protein 1 C-terminal" evidence="4">
    <location>
        <begin position="257"/>
        <end position="285"/>
    </location>
</feature>
<dbReference type="InterPro" id="IPR035107">
    <property type="entry name" value="tRNA_thiolation_TtcA_Ctu1"/>
</dbReference>
<dbReference type="GO" id="GO:0002143">
    <property type="term" value="P:tRNA wobble position uridine thiolation"/>
    <property type="evidence" value="ECO:0007669"/>
    <property type="project" value="TreeGrafter"/>
</dbReference>
<dbReference type="EMBL" id="LN609529">
    <property type="protein sequence ID" value="CEF67013.1"/>
    <property type="molecule type" value="Genomic_DNA"/>
</dbReference>
<evidence type="ECO:0000256" key="2">
    <source>
        <dbReference type="PIRSR" id="PIRSR004976-51"/>
    </source>
</evidence>
<evidence type="ECO:0000313" key="6">
    <source>
        <dbReference type="Proteomes" id="UP000035682"/>
    </source>
</evidence>
<dbReference type="CTD" id="36379378"/>
<feature type="domain" description="tRNA(Ile)-lysidine/2-thiocytidine synthase N-terminal" evidence="3">
    <location>
        <begin position="49"/>
        <end position="184"/>
    </location>
</feature>
<gene>
    <name evidence="5 7 8" type="ORF">SRAE_2000167800</name>
</gene>
<dbReference type="GeneID" id="36379378"/>
<proteinExistence type="predicted"/>
<keyword evidence="2" id="KW-0547">Nucleotide-binding</keyword>
<dbReference type="SUPFAM" id="SSF52402">
    <property type="entry name" value="Adenine nucleotide alpha hydrolases-like"/>
    <property type="match status" value="1"/>
</dbReference>
<dbReference type="GO" id="GO:0000049">
    <property type="term" value="F:tRNA binding"/>
    <property type="evidence" value="ECO:0007669"/>
    <property type="project" value="EnsemblMetazoa"/>
</dbReference>
<dbReference type="InterPro" id="IPR032442">
    <property type="entry name" value="CTU1_C"/>
</dbReference>
<dbReference type="PANTHER" id="PTHR11807:SF12">
    <property type="entry name" value="CYTOPLASMIC TRNA 2-THIOLATION PROTEIN 1"/>
    <property type="match status" value="1"/>
</dbReference>
<dbReference type="GO" id="GO:0005739">
    <property type="term" value="C:mitochondrion"/>
    <property type="evidence" value="ECO:0007669"/>
    <property type="project" value="TreeGrafter"/>
</dbReference>
<keyword evidence="1" id="KW-0808">Transferase</keyword>
<dbReference type="Gene3D" id="3.40.50.620">
    <property type="entry name" value="HUPs"/>
    <property type="match status" value="1"/>
</dbReference>
<dbReference type="PIRSF" id="PIRSF004976">
    <property type="entry name" value="ATPase_YdaO"/>
    <property type="match status" value="1"/>
</dbReference>
<dbReference type="GO" id="GO:0048598">
    <property type="term" value="P:embryonic morphogenesis"/>
    <property type="evidence" value="ECO:0007669"/>
    <property type="project" value="EnsemblMetazoa"/>
</dbReference>
<feature type="binding site" evidence="2">
    <location>
        <position position="168"/>
    </location>
    <ligand>
        <name>ATP</name>
        <dbReference type="ChEBI" id="CHEBI:30616"/>
    </ligand>
</feature>
<sequence>MKCTNCEEKPRIKAAKTGQLFCAPCFTDWFEKDVHETIIKCELFKRNEKIAIGASGGKDSIVLSHIMKRLNDRYDYGLNFYLICIDEGIKGYRDFSIESVLKSEKDLEIPLIILSYKDLYGWTMDDIVAKIGKKNNCTFCGVFRRQALDRGAQKINANKLLTGHNADDLAETVYLNVLRGDTARLQRCGANITGSEDSLPRAKPLKYSYEKDIVIGNVRTLIKDLEAIRPRTIMDLIRSAEELTLKDNVSVPDLLLCQRCGYISSQKICKACLLLTGLEKDDPNIGITKKKKWKAEIQIEKESLEVDGKTGLSSCMSKDEGKSACECAQQNLDF</sequence>
<dbReference type="GO" id="GO:0002144">
    <property type="term" value="C:cytosolic tRNA wobble base thiouridylase complex"/>
    <property type="evidence" value="ECO:0007669"/>
    <property type="project" value="TreeGrafter"/>
</dbReference>
<evidence type="ECO:0000313" key="5">
    <source>
        <dbReference type="EMBL" id="CEF67013.1"/>
    </source>
</evidence>
<feature type="binding site" evidence="2">
    <location>
        <begin position="53"/>
        <end position="55"/>
    </location>
    <ligand>
        <name>ATP</name>
        <dbReference type="ChEBI" id="CHEBI:30616"/>
    </ligand>
</feature>
<dbReference type="InterPro" id="IPR011063">
    <property type="entry name" value="TilS/TtcA_N"/>
</dbReference>
<dbReference type="WormBase" id="SRAE_2000167800">
    <property type="protein sequence ID" value="SRP10654"/>
    <property type="gene ID" value="WBGene00261884"/>
</dbReference>
<name>A0A090LFT9_STRRB</name>
<dbReference type="GO" id="GO:0048599">
    <property type="term" value="P:oocyte development"/>
    <property type="evidence" value="ECO:0007669"/>
    <property type="project" value="EnsemblMetazoa"/>
</dbReference>
<dbReference type="InterPro" id="IPR014729">
    <property type="entry name" value="Rossmann-like_a/b/a_fold"/>
</dbReference>
<dbReference type="PANTHER" id="PTHR11807">
    <property type="entry name" value="ATPASES OF THE PP SUPERFAMILY-RELATED"/>
    <property type="match status" value="1"/>
</dbReference>
<evidence type="ECO:0000313" key="7">
    <source>
        <dbReference type="WBParaSite" id="SRAE_2000167800.1"/>
    </source>
</evidence>
<evidence type="ECO:0000259" key="4">
    <source>
        <dbReference type="Pfam" id="PF16503"/>
    </source>
</evidence>
<dbReference type="GO" id="GO:0007283">
    <property type="term" value="P:spermatogenesis"/>
    <property type="evidence" value="ECO:0007669"/>
    <property type="project" value="EnsemblMetazoa"/>
</dbReference>
<evidence type="ECO:0000313" key="8">
    <source>
        <dbReference type="WormBase" id="SRAE_2000167800"/>
    </source>
</evidence>
<feature type="binding site" evidence="2">
    <location>
        <position position="85"/>
    </location>
    <ligand>
        <name>ATP</name>
        <dbReference type="ChEBI" id="CHEBI:30616"/>
    </ligand>
</feature>
<dbReference type="GO" id="GO:0016783">
    <property type="term" value="F:sulfurtransferase activity"/>
    <property type="evidence" value="ECO:0007669"/>
    <property type="project" value="EnsemblMetazoa"/>
</dbReference>
<evidence type="ECO:0000259" key="3">
    <source>
        <dbReference type="Pfam" id="PF01171"/>
    </source>
</evidence>
<dbReference type="GO" id="GO:0040025">
    <property type="term" value="P:vulval development"/>
    <property type="evidence" value="ECO:0007669"/>
    <property type="project" value="EnsemblMetazoa"/>
</dbReference>
<dbReference type="CDD" id="cd01713">
    <property type="entry name" value="CTU1-like"/>
    <property type="match status" value="1"/>
</dbReference>
<feature type="binding site" evidence="2">
    <location>
        <position position="163"/>
    </location>
    <ligand>
        <name>ATP</name>
        <dbReference type="ChEBI" id="CHEBI:30616"/>
    </ligand>
</feature>
<accession>A0A090LFT9</accession>
<dbReference type="AlphaFoldDB" id="A0A090LFT9"/>
<dbReference type="Pfam" id="PF01171">
    <property type="entry name" value="ATP_bind_3"/>
    <property type="match status" value="1"/>
</dbReference>
<dbReference type="Pfam" id="PF16503">
    <property type="entry name" value="zn-ribbon_14"/>
    <property type="match status" value="1"/>
</dbReference>
<dbReference type="GO" id="GO:0005524">
    <property type="term" value="F:ATP binding"/>
    <property type="evidence" value="ECO:0007669"/>
    <property type="project" value="UniProtKB-KW"/>
</dbReference>
<dbReference type="Proteomes" id="UP000035682">
    <property type="component" value="Unplaced"/>
</dbReference>
<feature type="binding site" evidence="2">
    <location>
        <position position="59"/>
    </location>
    <ligand>
        <name>ATP</name>
        <dbReference type="ChEBI" id="CHEBI:30616"/>
    </ligand>
</feature>
<reference evidence="7" key="2">
    <citation type="submission" date="2020-12" db="UniProtKB">
        <authorList>
            <consortium name="WormBaseParasite"/>
        </authorList>
    </citation>
    <scope>IDENTIFICATION</scope>
</reference>